<dbReference type="PANTHER" id="PTHR43431">
    <property type="entry name" value="OXIDOREDUCTASE, SHORT CHAIN DEHYDROGENASE/REDUCTASE FAMILY (AFU_ORTHOLOGUE AFUA_5G14000)"/>
    <property type="match status" value="1"/>
</dbReference>
<dbReference type="Pfam" id="PF00106">
    <property type="entry name" value="adh_short"/>
    <property type="match status" value="1"/>
</dbReference>
<gene>
    <name evidence="1" type="ORF">KCV87_26965</name>
</gene>
<dbReference type="InterPro" id="IPR036291">
    <property type="entry name" value="NAD(P)-bd_dom_sf"/>
</dbReference>
<dbReference type="AlphaFoldDB" id="A0AA45L3X0"/>
<dbReference type="EMBL" id="CP073249">
    <property type="protein sequence ID" value="QUF03039.1"/>
    <property type="molecule type" value="Genomic_DNA"/>
</dbReference>
<accession>A0AA45L3X0</accession>
<dbReference type="SUPFAM" id="SSF51735">
    <property type="entry name" value="NAD(P)-binding Rossmann-fold domains"/>
    <property type="match status" value="1"/>
</dbReference>
<name>A0AA45L3X0_9PSEU</name>
<dbReference type="Proteomes" id="UP000677152">
    <property type="component" value="Chromosome"/>
</dbReference>
<dbReference type="InterPro" id="IPR002347">
    <property type="entry name" value="SDR_fam"/>
</dbReference>
<evidence type="ECO:0000313" key="1">
    <source>
        <dbReference type="EMBL" id="QUF03039.1"/>
    </source>
</evidence>
<sequence length="237" mass="24767">MRKVIAVFGAGTGLGAAVARRFGREGYRVALVARRRAPLDALVAELAGRGVEAEAFTADLSDHRAAPELVETIRERMGRIDVVEYAPIGVDFAMTPAAELTTDQVLSQVALFTLTPVALVGAVLPELLERGDGAVLIGQGMSAAHPVPGLSGVSLGMAATRNYVHSLHGELAGRGVYAGTLTIGAMIAGSAAHELVTSGELGGLPKDVPTADPDVLAELYWEMLTARTEAEREYPAR</sequence>
<organism evidence="1 2">
    <name type="scientific">Actinosynnema pretiosum subsp. pretiosum</name>
    <dbReference type="NCBI Taxonomy" id="103721"/>
    <lineage>
        <taxon>Bacteria</taxon>
        <taxon>Bacillati</taxon>
        <taxon>Actinomycetota</taxon>
        <taxon>Actinomycetes</taxon>
        <taxon>Pseudonocardiales</taxon>
        <taxon>Pseudonocardiaceae</taxon>
        <taxon>Actinosynnema</taxon>
    </lineage>
</organism>
<dbReference type="PANTHER" id="PTHR43431:SF7">
    <property type="entry name" value="OXIDOREDUCTASE, SHORT CHAIN DEHYDROGENASE_REDUCTASE FAMILY (AFU_ORTHOLOGUE AFUA_5G14000)"/>
    <property type="match status" value="1"/>
</dbReference>
<evidence type="ECO:0000313" key="2">
    <source>
        <dbReference type="Proteomes" id="UP000677152"/>
    </source>
</evidence>
<protein>
    <submittedName>
        <fullName evidence="1">SDR family NAD(P)-dependent oxidoreductase</fullName>
    </submittedName>
</protein>
<reference evidence="1" key="1">
    <citation type="submission" date="2021-04" db="EMBL/GenBank/DDBJ databases">
        <title>Genomic sequence of Actinosynnema pretiosum subsp. pretiosum ATCC 31280 (C-14919).</title>
        <authorList>
            <person name="Bai L."/>
            <person name="Wang X."/>
            <person name="Xiao Y."/>
        </authorList>
    </citation>
    <scope>NUCLEOTIDE SEQUENCE</scope>
    <source>
        <strain evidence="1">ATCC 31280</strain>
    </source>
</reference>
<proteinExistence type="predicted"/>
<dbReference type="Gene3D" id="3.40.50.720">
    <property type="entry name" value="NAD(P)-binding Rossmann-like Domain"/>
    <property type="match status" value="1"/>
</dbReference>